<accession>A0A024TZS7</accession>
<feature type="compositionally biased region" description="Polar residues" evidence="1">
    <location>
        <begin position="423"/>
        <end position="436"/>
    </location>
</feature>
<feature type="compositionally biased region" description="Low complexity" evidence="1">
    <location>
        <begin position="332"/>
        <end position="349"/>
    </location>
</feature>
<feature type="compositionally biased region" description="Polar residues" evidence="1">
    <location>
        <begin position="291"/>
        <end position="300"/>
    </location>
</feature>
<proteinExistence type="predicted"/>
<gene>
    <name evidence="2" type="ORF">H310_08353</name>
</gene>
<evidence type="ECO:0000313" key="2">
    <source>
        <dbReference type="EMBL" id="ETV98852.1"/>
    </source>
</evidence>
<dbReference type="GeneID" id="20085403"/>
<sequence length="546" mass="58310">MAQDDAAVTPSSAPRRQPLVRSNTAPTNAKLPKRLTKRASNYLERASDPAASAHVVIQAKIIRGGYRQHVERMAKAVIVMERQKHIASKGAVRCEMWRSDVTCAAWQVDDRRCALHHTFILRLIDGIKLHLLHMRKPYKAPTIVYSNAALSTLQWQVPRKPTEKQFANGGRHTMHLVDVMAIVPWSNALPPEFVSMHHNVLEKQEDAAADGACARVPQPPSDKACAAFHAVLVTYMHAKKRTKQKHLLIQIHDADQQSQMVNSLTKLVAAAKKRRAPPHDGTLDVEYAESNPLTTPTTSDGARGNDPWHIRTTIPPDHTTPIVANDAHVHATATPRRARSAAAAAPDADQGCQGIVSSAEGPPVHGHASGGASGTLPDVWLNKVPEATSNNEIASHDDIPSNEERALPMDHAASRVHGAPGRSSPTALQPPTNPDQFNLCLPANDSDDPSQQGPAASAAPWIALAACSAQPACDMGDPTNQVIAASTGAAQVPASGAADSDTDGSISHAPSRGGHKVDHDDVAVPVDELAGHANTPTQTVAVEYDL</sequence>
<protein>
    <submittedName>
        <fullName evidence="2">Uncharacterized protein</fullName>
    </submittedName>
</protein>
<reference evidence="2" key="1">
    <citation type="submission" date="2013-12" db="EMBL/GenBank/DDBJ databases">
        <title>The Genome Sequence of Aphanomyces invadans NJM9701.</title>
        <authorList>
            <consortium name="The Broad Institute Genomics Platform"/>
            <person name="Russ C."/>
            <person name="Tyler B."/>
            <person name="van West P."/>
            <person name="Dieguez-Uribeondo J."/>
            <person name="Young S.K."/>
            <person name="Zeng Q."/>
            <person name="Gargeya S."/>
            <person name="Fitzgerald M."/>
            <person name="Abouelleil A."/>
            <person name="Alvarado L."/>
            <person name="Chapman S.B."/>
            <person name="Gainer-Dewar J."/>
            <person name="Goldberg J."/>
            <person name="Griggs A."/>
            <person name="Gujja S."/>
            <person name="Hansen M."/>
            <person name="Howarth C."/>
            <person name="Imamovic A."/>
            <person name="Ireland A."/>
            <person name="Larimer J."/>
            <person name="McCowan C."/>
            <person name="Murphy C."/>
            <person name="Pearson M."/>
            <person name="Poon T.W."/>
            <person name="Priest M."/>
            <person name="Roberts A."/>
            <person name="Saif S."/>
            <person name="Shea T."/>
            <person name="Sykes S."/>
            <person name="Wortman J."/>
            <person name="Nusbaum C."/>
            <person name="Birren B."/>
        </authorList>
    </citation>
    <scope>NUCLEOTIDE SEQUENCE [LARGE SCALE GENOMIC DNA]</scope>
    <source>
        <strain evidence="2">NJM9701</strain>
    </source>
</reference>
<dbReference type="VEuPathDB" id="FungiDB:H310_08353"/>
<name>A0A024TZS7_9STRA</name>
<evidence type="ECO:0000256" key="1">
    <source>
        <dbReference type="SAM" id="MobiDB-lite"/>
    </source>
</evidence>
<dbReference type="RefSeq" id="XP_008872280.1">
    <property type="nucleotide sequence ID" value="XM_008874058.1"/>
</dbReference>
<feature type="region of interest" description="Disordered" evidence="1">
    <location>
        <begin position="493"/>
        <end position="519"/>
    </location>
</feature>
<organism evidence="2">
    <name type="scientific">Aphanomyces invadans</name>
    <dbReference type="NCBI Taxonomy" id="157072"/>
    <lineage>
        <taxon>Eukaryota</taxon>
        <taxon>Sar</taxon>
        <taxon>Stramenopiles</taxon>
        <taxon>Oomycota</taxon>
        <taxon>Saprolegniomycetes</taxon>
        <taxon>Saprolegniales</taxon>
        <taxon>Verrucalvaceae</taxon>
        <taxon>Aphanomyces</taxon>
    </lineage>
</organism>
<feature type="compositionally biased region" description="Polar residues" evidence="1">
    <location>
        <begin position="9"/>
        <end position="27"/>
    </location>
</feature>
<feature type="region of interest" description="Disordered" evidence="1">
    <location>
        <begin position="413"/>
        <end position="457"/>
    </location>
</feature>
<feature type="region of interest" description="Disordered" evidence="1">
    <location>
        <begin position="272"/>
        <end position="306"/>
    </location>
</feature>
<feature type="region of interest" description="Disordered" evidence="1">
    <location>
        <begin position="1"/>
        <end position="30"/>
    </location>
</feature>
<dbReference type="EMBL" id="KI913968">
    <property type="protein sequence ID" value="ETV98852.1"/>
    <property type="molecule type" value="Genomic_DNA"/>
</dbReference>
<feature type="region of interest" description="Disordered" evidence="1">
    <location>
        <begin position="332"/>
        <end position="377"/>
    </location>
</feature>
<dbReference type="AlphaFoldDB" id="A0A024TZS7"/>
<dbReference type="OrthoDB" id="10554014at2759"/>